<gene>
    <name evidence="1" type="ORF">MILVUS5_LOCUS1898</name>
</gene>
<organism evidence="1 2">
    <name type="scientific">Trifolium pratense</name>
    <name type="common">Red clover</name>
    <dbReference type="NCBI Taxonomy" id="57577"/>
    <lineage>
        <taxon>Eukaryota</taxon>
        <taxon>Viridiplantae</taxon>
        <taxon>Streptophyta</taxon>
        <taxon>Embryophyta</taxon>
        <taxon>Tracheophyta</taxon>
        <taxon>Spermatophyta</taxon>
        <taxon>Magnoliopsida</taxon>
        <taxon>eudicotyledons</taxon>
        <taxon>Gunneridae</taxon>
        <taxon>Pentapetalae</taxon>
        <taxon>rosids</taxon>
        <taxon>fabids</taxon>
        <taxon>Fabales</taxon>
        <taxon>Fabaceae</taxon>
        <taxon>Papilionoideae</taxon>
        <taxon>50 kb inversion clade</taxon>
        <taxon>NPAAA clade</taxon>
        <taxon>Hologalegina</taxon>
        <taxon>IRL clade</taxon>
        <taxon>Trifolieae</taxon>
        <taxon>Trifolium</taxon>
    </lineage>
</organism>
<evidence type="ECO:0000313" key="2">
    <source>
        <dbReference type="Proteomes" id="UP001177021"/>
    </source>
</evidence>
<dbReference type="EMBL" id="CASHSV030000001">
    <property type="protein sequence ID" value="CAJ2630038.1"/>
    <property type="molecule type" value="Genomic_DNA"/>
</dbReference>
<comment type="caution">
    <text evidence="1">The sequence shown here is derived from an EMBL/GenBank/DDBJ whole genome shotgun (WGS) entry which is preliminary data.</text>
</comment>
<sequence length="570" mass="63420">MDSRIVHSHVQDENEEQNSHNMESQQVTLTHGVEENQSSDHEKKSVLNKVKAKAKKIKDTIKKHGQQVLDNGNGHNNQNQHTPDDDDDGDLDDDKEIVQDRELNQVPIYDSEDVKSPTPTPESEKVENLGNSGIDIEGTKVKGEEPYHDTPVEGNSSITEINQNIANDQAKPFPVEEKPEQYMANLEKPVAVFEEYPQKQGIQTEEYTLPNYQINHTDPSGAENDEIKDNNIPLEESLERMNVHDDEPKLTKEPKIESSVADIKYPPEAYTLLDDQTKDAHPNEEGITPHEESLERLNVHDESKPTTEQKIQPSVAAADIEYPSAAAGSHDQFVPDLSDATKTQNEYPQETASTDINRDLEIPSETREPFNNITTTADIQPGYEESVKTQPKHKSYTDEIEISQPAEEVDTTIRPEDDEVSKLGIDEKGDEQKSENGKNIGYSLTEKLTPVYGKVAEVGNAVKSKVYGTNDGSETKNGDKGVTVKDYLAEKLKPSEEDKALSEVISEALHKGKEDPLKKEDGKVDSEVEKSEKVFEDSNVNSQGKGVVGKVKDVVGSWFVKSPKGNNFSS</sequence>
<evidence type="ECO:0000313" key="1">
    <source>
        <dbReference type="EMBL" id="CAJ2630038.1"/>
    </source>
</evidence>
<protein>
    <submittedName>
        <fullName evidence="1">Uncharacterized protein</fullName>
    </submittedName>
</protein>
<reference evidence="1" key="1">
    <citation type="submission" date="2023-10" db="EMBL/GenBank/DDBJ databases">
        <authorList>
            <person name="Rodriguez Cubillos JULIANA M."/>
            <person name="De Vega J."/>
        </authorList>
    </citation>
    <scope>NUCLEOTIDE SEQUENCE</scope>
</reference>
<accession>A0ACB0IDP2</accession>
<name>A0ACB0IDP2_TRIPR</name>
<keyword evidence="2" id="KW-1185">Reference proteome</keyword>
<dbReference type="Proteomes" id="UP001177021">
    <property type="component" value="Unassembled WGS sequence"/>
</dbReference>
<proteinExistence type="predicted"/>